<keyword evidence="1" id="KW-0067">ATP-binding</keyword>
<reference evidence="1 2" key="1">
    <citation type="submission" date="2014-04" db="EMBL/GenBank/DDBJ databases">
        <authorList>
            <person name="Sears C."/>
            <person name="Carroll K."/>
            <person name="Sack B.R."/>
            <person name="Qadri F."/>
            <person name="Myers L.L."/>
            <person name="Chung G.-T."/>
            <person name="Escheverria P."/>
            <person name="Fraser C.M."/>
            <person name="Sadzewicz L."/>
            <person name="Shefchek K.A."/>
            <person name="Tallon L."/>
            <person name="Das S.P."/>
            <person name="Daugherty S."/>
            <person name="Mongodin E.F."/>
        </authorList>
    </citation>
    <scope>NUCLEOTIDE SEQUENCE [LARGE SCALE GENOMIC DNA]</scope>
    <source>
        <strain evidence="1 2">3776 D15 i</strain>
    </source>
</reference>
<gene>
    <name evidence="1" type="ORF">M091_2176</name>
</gene>
<organism evidence="1 2">
    <name type="scientific">Parabacteroides distasonis str. 3776 D15 i</name>
    <dbReference type="NCBI Taxonomy" id="1339342"/>
    <lineage>
        <taxon>Bacteria</taxon>
        <taxon>Pseudomonadati</taxon>
        <taxon>Bacteroidota</taxon>
        <taxon>Bacteroidia</taxon>
        <taxon>Bacteroidales</taxon>
        <taxon>Tannerellaceae</taxon>
        <taxon>Parabacteroides</taxon>
    </lineage>
</organism>
<dbReference type="Proteomes" id="UP000027850">
    <property type="component" value="Unassembled WGS sequence"/>
</dbReference>
<keyword evidence="1" id="KW-0547">Nucleotide-binding</keyword>
<sequence length="58" mass="6473">MSRRRATCLSWEAPVQERATLPQPWDTESAKKGLKVLYANTSKLLGQLKATKVKGCIL</sequence>
<evidence type="ECO:0000313" key="1">
    <source>
        <dbReference type="EMBL" id="KDS35394.1"/>
    </source>
</evidence>
<proteinExistence type="predicted"/>
<dbReference type="GO" id="GO:0005524">
    <property type="term" value="F:ATP binding"/>
    <property type="evidence" value="ECO:0007669"/>
    <property type="project" value="UniProtKB-KW"/>
</dbReference>
<name>A0AB34LC27_PARDI</name>
<accession>A0AB34LC27</accession>
<comment type="caution">
    <text evidence="1">The sequence shown here is derived from an EMBL/GenBank/DDBJ whole genome shotgun (WGS) entry which is preliminary data.</text>
</comment>
<evidence type="ECO:0000313" key="2">
    <source>
        <dbReference type="Proteomes" id="UP000027850"/>
    </source>
</evidence>
<dbReference type="AlphaFoldDB" id="A0AB34LC27"/>
<dbReference type="EMBL" id="JNHK01000094">
    <property type="protein sequence ID" value="KDS35394.1"/>
    <property type="molecule type" value="Genomic_DNA"/>
</dbReference>
<protein>
    <submittedName>
        <fullName evidence="1">ATP-binding protein</fullName>
    </submittedName>
</protein>